<name>A0ACC8XAH2_9FIRM</name>
<evidence type="ECO:0000313" key="2">
    <source>
        <dbReference type="Proteomes" id="UP000188637"/>
    </source>
</evidence>
<dbReference type="Proteomes" id="UP000188637">
    <property type="component" value="Unassembled WGS sequence"/>
</dbReference>
<proteinExistence type="predicted"/>
<accession>A0ACC8XAH2</accession>
<comment type="caution">
    <text evidence="1">The sequence shown here is derived from an EMBL/GenBank/DDBJ whole genome shotgun (WGS) entry which is preliminary data.</text>
</comment>
<organism evidence="1 2">
    <name type="scientific">Candidatus Epulonipiscium fishelsonii</name>
    <dbReference type="NCBI Taxonomy" id="77094"/>
    <lineage>
        <taxon>Bacteria</taxon>
        <taxon>Bacillati</taxon>
        <taxon>Bacillota</taxon>
        <taxon>Clostridia</taxon>
        <taxon>Lachnospirales</taxon>
        <taxon>Lachnospiraceae</taxon>
        <taxon>Candidatus Epulonipiscium</taxon>
    </lineage>
</organism>
<gene>
    <name evidence="1" type="ORF">AN640_01850</name>
</gene>
<sequence>MQKINIMTSCDEKLIEYVFLQLKSIQMNLKDKQVDFYLFYHNICEDILNALEKYCLYLGNINFIRIYIENIEPYKLLTDPSEIMGESNTGRWPCEAYFSFLCHNFLPKTVERILYIDAGDIIFTGDIDEFYNCDFSNRFIIGTANMYKSPNRGNLFYKEEDLMDYNSIMRIRMGLINSGSYMINIKKFNEENITIDKYYDVMYKTKEILKNENHKYHGDQGLLSLAFVGNITFYIYNQNLDLYYRPYNHMTNQYFKPLAYTPKIIHFIRWKPWNGKMLYLEELVLKEKLSKYEIIFFEYWYKLERIVYLEKKLLNI</sequence>
<dbReference type="EMBL" id="LJHD01000265">
    <property type="protein sequence ID" value="ONI39255.1"/>
    <property type="molecule type" value="Genomic_DNA"/>
</dbReference>
<protein>
    <submittedName>
        <fullName evidence="1">Uncharacterized protein</fullName>
    </submittedName>
</protein>
<evidence type="ECO:0000313" key="1">
    <source>
        <dbReference type="EMBL" id="ONI39255.1"/>
    </source>
</evidence>
<keyword evidence="2" id="KW-1185">Reference proteome</keyword>
<reference evidence="1" key="1">
    <citation type="submission" date="2016-08" db="EMBL/GenBank/DDBJ databases">
        <authorList>
            <person name="Ngugi D.K."/>
            <person name="Miyake S."/>
            <person name="Stingl U."/>
        </authorList>
    </citation>
    <scope>NUCLEOTIDE SEQUENCE</scope>
    <source>
        <strain evidence="1">SCG-D08WGA-EpuloA1</strain>
    </source>
</reference>